<gene>
    <name evidence="1" type="ORF">CINCED_3A000767</name>
</gene>
<dbReference type="Proteomes" id="UP000325440">
    <property type="component" value="Unassembled WGS sequence"/>
</dbReference>
<organism evidence="1 2">
    <name type="scientific">Cinara cedri</name>
    <dbReference type="NCBI Taxonomy" id="506608"/>
    <lineage>
        <taxon>Eukaryota</taxon>
        <taxon>Metazoa</taxon>
        <taxon>Ecdysozoa</taxon>
        <taxon>Arthropoda</taxon>
        <taxon>Hexapoda</taxon>
        <taxon>Insecta</taxon>
        <taxon>Pterygota</taxon>
        <taxon>Neoptera</taxon>
        <taxon>Paraneoptera</taxon>
        <taxon>Hemiptera</taxon>
        <taxon>Sternorrhyncha</taxon>
        <taxon>Aphidomorpha</taxon>
        <taxon>Aphidoidea</taxon>
        <taxon>Aphididae</taxon>
        <taxon>Lachninae</taxon>
        <taxon>Cinara</taxon>
    </lineage>
</organism>
<protein>
    <submittedName>
        <fullName evidence="1">Uncharacterized protein</fullName>
    </submittedName>
</protein>
<reference evidence="1 2" key="1">
    <citation type="submission" date="2019-08" db="EMBL/GenBank/DDBJ databases">
        <authorList>
            <person name="Alioto T."/>
            <person name="Alioto T."/>
            <person name="Gomez Garrido J."/>
        </authorList>
    </citation>
    <scope>NUCLEOTIDE SEQUENCE [LARGE SCALE GENOMIC DNA]</scope>
</reference>
<keyword evidence="2" id="KW-1185">Reference proteome</keyword>
<dbReference type="AlphaFoldDB" id="A0A5E4M309"/>
<proteinExistence type="predicted"/>
<accession>A0A5E4M309</accession>
<name>A0A5E4M309_9HEMI</name>
<dbReference type="EMBL" id="CABPRJ010000023">
    <property type="protein sequence ID" value="VVC25970.1"/>
    <property type="molecule type" value="Genomic_DNA"/>
</dbReference>
<sequence length="67" mass="7756">MRTSVVSLRCHRHRDCLAYRDLQAVAAHPLANQVQPVVHRGLQHVGISTNSNYHNVIRKDNCFYSDW</sequence>
<evidence type="ECO:0000313" key="1">
    <source>
        <dbReference type="EMBL" id="VVC25970.1"/>
    </source>
</evidence>
<evidence type="ECO:0000313" key="2">
    <source>
        <dbReference type="Proteomes" id="UP000325440"/>
    </source>
</evidence>